<keyword evidence="2" id="KW-1185">Reference proteome</keyword>
<evidence type="ECO:0000313" key="1">
    <source>
        <dbReference type="EMBL" id="KAJ6716308.1"/>
    </source>
</evidence>
<accession>A0A9Q0Z074</accession>
<gene>
    <name evidence="1" type="ORF">OIU74_008939</name>
</gene>
<comment type="caution">
    <text evidence="1">The sequence shown here is derived from an EMBL/GenBank/DDBJ whole genome shotgun (WGS) entry which is preliminary data.</text>
</comment>
<reference evidence="1" key="1">
    <citation type="submission" date="2022-11" db="EMBL/GenBank/DDBJ databases">
        <authorList>
            <person name="Hyden B.L."/>
            <person name="Feng K."/>
            <person name="Yates T."/>
            <person name="Jawdy S."/>
            <person name="Smart L.B."/>
            <person name="Muchero W."/>
        </authorList>
    </citation>
    <scope>NUCLEOTIDE SEQUENCE</scope>
    <source>
        <tissue evidence="1">Shoot tip</tissue>
    </source>
</reference>
<proteinExistence type="predicted"/>
<dbReference type="Proteomes" id="UP001151752">
    <property type="component" value="Chromosome 9"/>
</dbReference>
<organism evidence="1 2">
    <name type="scientific">Salix koriyanagi</name>
    <dbReference type="NCBI Taxonomy" id="2511006"/>
    <lineage>
        <taxon>Eukaryota</taxon>
        <taxon>Viridiplantae</taxon>
        <taxon>Streptophyta</taxon>
        <taxon>Embryophyta</taxon>
        <taxon>Tracheophyta</taxon>
        <taxon>Spermatophyta</taxon>
        <taxon>Magnoliopsida</taxon>
        <taxon>eudicotyledons</taxon>
        <taxon>Gunneridae</taxon>
        <taxon>Pentapetalae</taxon>
        <taxon>rosids</taxon>
        <taxon>fabids</taxon>
        <taxon>Malpighiales</taxon>
        <taxon>Salicaceae</taxon>
        <taxon>Saliceae</taxon>
        <taxon>Salix</taxon>
    </lineage>
</organism>
<name>A0A9Q0Z074_9ROSI</name>
<protein>
    <submittedName>
        <fullName evidence="1">Uncharacterized protein</fullName>
    </submittedName>
</protein>
<dbReference type="AlphaFoldDB" id="A0A9Q0Z074"/>
<sequence>MKASICIQGMRNNIKQESRLHAALVSKSVKSQIPVVLSILLERKHIRVPFLK</sequence>
<dbReference type="EMBL" id="JAPFFM010000014">
    <property type="protein sequence ID" value="KAJ6716308.1"/>
    <property type="molecule type" value="Genomic_DNA"/>
</dbReference>
<reference evidence="1" key="2">
    <citation type="journal article" date="2023" name="Int. J. Mol. Sci.">
        <title>De Novo Assembly and Annotation of 11 Diverse Shrub Willow (Salix) Genomes Reveals Novel Gene Organization in Sex-Linked Regions.</title>
        <authorList>
            <person name="Hyden B."/>
            <person name="Feng K."/>
            <person name="Yates T.B."/>
            <person name="Jawdy S."/>
            <person name="Cereghino C."/>
            <person name="Smart L.B."/>
            <person name="Muchero W."/>
        </authorList>
    </citation>
    <scope>NUCLEOTIDE SEQUENCE</scope>
    <source>
        <tissue evidence="1">Shoot tip</tissue>
    </source>
</reference>
<evidence type="ECO:0000313" key="2">
    <source>
        <dbReference type="Proteomes" id="UP001151752"/>
    </source>
</evidence>